<evidence type="ECO:0000313" key="2">
    <source>
        <dbReference type="EMBL" id="HIX36072.1"/>
    </source>
</evidence>
<dbReference type="Proteomes" id="UP000824231">
    <property type="component" value="Unassembled WGS sequence"/>
</dbReference>
<evidence type="ECO:0000256" key="1">
    <source>
        <dbReference type="SAM" id="Phobius"/>
    </source>
</evidence>
<evidence type="ECO:0000313" key="3">
    <source>
        <dbReference type="Proteomes" id="UP000824231"/>
    </source>
</evidence>
<dbReference type="EMBL" id="DXFH01000027">
    <property type="protein sequence ID" value="HIX36072.1"/>
    <property type="molecule type" value="Genomic_DNA"/>
</dbReference>
<name>A0A9D1VIZ3_9LACO</name>
<reference evidence="2" key="2">
    <citation type="submission" date="2021-04" db="EMBL/GenBank/DDBJ databases">
        <authorList>
            <person name="Gilroy R."/>
        </authorList>
    </citation>
    <scope>NUCLEOTIDE SEQUENCE</scope>
    <source>
        <strain evidence="2">ChiSxjej3B15-572</strain>
    </source>
</reference>
<keyword evidence="1" id="KW-1133">Transmembrane helix</keyword>
<accession>A0A9D1VIZ3</accession>
<gene>
    <name evidence="2" type="ORF">H9856_06775</name>
</gene>
<reference evidence="2" key="1">
    <citation type="journal article" date="2021" name="PeerJ">
        <title>Extensive microbial diversity within the chicken gut microbiome revealed by metagenomics and culture.</title>
        <authorList>
            <person name="Gilroy R."/>
            <person name="Ravi A."/>
            <person name="Getino M."/>
            <person name="Pursley I."/>
            <person name="Horton D.L."/>
            <person name="Alikhan N.F."/>
            <person name="Baker D."/>
            <person name="Gharbi K."/>
            <person name="Hall N."/>
            <person name="Watson M."/>
            <person name="Adriaenssens E.M."/>
            <person name="Foster-Nyarko E."/>
            <person name="Jarju S."/>
            <person name="Secka A."/>
            <person name="Antonio M."/>
            <person name="Oren A."/>
            <person name="Chaudhuri R.R."/>
            <person name="La Ragione R."/>
            <person name="Hildebrand F."/>
            <person name="Pallen M.J."/>
        </authorList>
    </citation>
    <scope>NUCLEOTIDE SEQUENCE</scope>
    <source>
        <strain evidence="2">ChiSxjej3B15-572</strain>
    </source>
</reference>
<organism evidence="2 3">
    <name type="scientific">Candidatus Limosilactobacillus merdigallinarum</name>
    <dbReference type="NCBI Taxonomy" id="2838652"/>
    <lineage>
        <taxon>Bacteria</taxon>
        <taxon>Bacillati</taxon>
        <taxon>Bacillota</taxon>
        <taxon>Bacilli</taxon>
        <taxon>Lactobacillales</taxon>
        <taxon>Lactobacillaceae</taxon>
        <taxon>Limosilactobacillus</taxon>
    </lineage>
</organism>
<keyword evidence="1" id="KW-0812">Transmembrane</keyword>
<feature type="transmembrane region" description="Helical" evidence="1">
    <location>
        <begin position="108"/>
        <end position="125"/>
    </location>
</feature>
<dbReference type="AlphaFoldDB" id="A0A9D1VIZ3"/>
<proteinExistence type="predicted"/>
<comment type="caution">
    <text evidence="2">The sequence shown here is derived from an EMBL/GenBank/DDBJ whole genome shotgun (WGS) entry which is preliminary data.</text>
</comment>
<protein>
    <submittedName>
        <fullName evidence="2">Uncharacterized protein</fullName>
    </submittedName>
</protein>
<keyword evidence="1" id="KW-0472">Membrane</keyword>
<sequence>MASNERFGLSAEKKQASLAAIDQRLDEIEETKALHLSDEEITKLRTNFLQHNHYGKYEDMLNHEILEGKGELGRLNVRLNNYAKAQPAFNQLMRNHHDYAPAYLDQRITIALFVIGLILVIAGAVTSVLLIQLGLLFALAGLVLVFLRLRFNNQQKKYPQQVAEIKKATAQAKEDQARFMRLGQQFVTEQMQNDYRRFLANKLGVQNNVIQQLTPVKNAQESNQKTDK</sequence>
<feature type="transmembrane region" description="Helical" evidence="1">
    <location>
        <begin position="131"/>
        <end position="149"/>
    </location>
</feature>